<name>A0A8S8ZC24_SORMA</name>
<evidence type="ECO:0000256" key="5">
    <source>
        <dbReference type="PIRSR" id="PIRSR604294-1"/>
    </source>
</evidence>
<feature type="region of interest" description="Disordered" evidence="6">
    <location>
        <begin position="248"/>
        <end position="275"/>
    </location>
</feature>
<dbReference type="EMBL" id="NMPR01000199">
    <property type="protein sequence ID" value="KAA8628207.1"/>
    <property type="molecule type" value="Genomic_DNA"/>
</dbReference>
<dbReference type="SMR" id="A0A8S8ZC24"/>
<feature type="binding site" evidence="5">
    <location>
        <position position="394"/>
    </location>
    <ligand>
        <name>Fe cation</name>
        <dbReference type="ChEBI" id="CHEBI:24875"/>
        <note>catalytic</note>
    </ligand>
</feature>
<dbReference type="PANTHER" id="PTHR10543:SF89">
    <property type="entry name" value="CAROTENOID 9,10(9',10')-CLEAVAGE DIOXYGENASE 1"/>
    <property type="match status" value="1"/>
</dbReference>
<dbReference type="VEuPathDB" id="FungiDB:SMAC_09280"/>
<reference evidence="7 8" key="1">
    <citation type="submission" date="2017-07" db="EMBL/GenBank/DDBJ databases">
        <title>Genome sequence of the Sordaria macrospora wild type strain R19027.</title>
        <authorList>
            <person name="Nowrousian M."/>
            <person name="Teichert I."/>
            <person name="Kueck U."/>
        </authorList>
    </citation>
    <scope>NUCLEOTIDE SEQUENCE [LARGE SCALE GENOMIC DNA]</scope>
    <source>
        <strain evidence="7 8">R19027</strain>
        <tissue evidence="7">Mycelium</tissue>
    </source>
</reference>
<dbReference type="GO" id="GO:0010436">
    <property type="term" value="F:carotenoid dioxygenase activity"/>
    <property type="evidence" value="ECO:0007669"/>
    <property type="project" value="TreeGrafter"/>
</dbReference>
<evidence type="ECO:0000256" key="4">
    <source>
        <dbReference type="ARBA" id="ARBA00023004"/>
    </source>
</evidence>
<feature type="region of interest" description="Disordered" evidence="6">
    <location>
        <begin position="550"/>
        <end position="606"/>
    </location>
</feature>
<evidence type="ECO:0000313" key="8">
    <source>
        <dbReference type="Proteomes" id="UP000433876"/>
    </source>
</evidence>
<organism evidence="7 8">
    <name type="scientific">Sordaria macrospora</name>
    <dbReference type="NCBI Taxonomy" id="5147"/>
    <lineage>
        <taxon>Eukaryota</taxon>
        <taxon>Fungi</taxon>
        <taxon>Dikarya</taxon>
        <taxon>Ascomycota</taxon>
        <taxon>Pezizomycotina</taxon>
        <taxon>Sordariomycetes</taxon>
        <taxon>Sordariomycetidae</taxon>
        <taxon>Sordariales</taxon>
        <taxon>Sordariaceae</taxon>
        <taxon>Sordaria</taxon>
    </lineage>
</organism>
<sequence length="737" mass="80170">MASKPYTTTPITNFPDSSPPYDENGRLVSPHPVRFPPTPPFTGFNTPLRAAHLYLPYLPISGQIPAGLNGTFYRVQPDRFFPPLYANDIHFNGDGAVTAISLSGPRLTGPAAGPATSSKTSATATGSETTVSGATVTEGHPAVNQTGTASLLHKYVQTTRLTLEQRHNRALFGSYRNQFTDDPLVQNQDIDRTVSNTNVVFWRGQLLAMKEDGLPVAMDPETLETRQTGWDFEGQVRSPTFTAHPKLVPKAKARHAPASVHGEDGAQRTGNGVKNENGSAQEMVCFAYEAGGSAGDCSVDCVVWTIDEETGKKLGERWFKAPFAGMIHDCGVSENWVVLPLTPLKMDLERMKAGGEKFAWDPEEDQWYGVVPRDGNDERGEVVWFRGGNGFHGHVAGCYEHPTTGEIIIDLTVADNNVFYWFPPDPKVTPSASPLDPKVPLRPNKLSSPTMRWIINPHAARSPFITATGDTILVADARLTPAVVWPTNGEFSRIDERYITKPYRHFWQAVIDTSRPYDFEKCGPPAGGLFNCLGHFTWSYEHFHSSPGALGSDPSAVTPPSVPNGKSNGVGPDVPAPSHSTHTNPSTPSPSPSSLSPYGTSDIYHASPTTTFQEPTFIPSPGSKQEGKGYIIALLSHLDQLRNDVVIFDALNLRQGPVAVIHLPMKLKLGLHGNWMERAESEGWKRRLGLEPSGTAAERGRQAEEGRAVLTGGKLARRSGGAPVRHGVVGRTNRRCE</sequence>
<evidence type="ECO:0000313" key="7">
    <source>
        <dbReference type="EMBL" id="KAA8628207.1"/>
    </source>
</evidence>
<evidence type="ECO:0000256" key="1">
    <source>
        <dbReference type="ARBA" id="ARBA00006787"/>
    </source>
</evidence>
<evidence type="ECO:0000256" key="2">
    <source>
        <dbReference type="ARBA" id="ARBA00022723"/>
    </source>
</evidence>
<feature type="region of interest" description="Disordered" evidence="6">
    <location>
        <begin position="107"/>
        <end position="144"/>
    </location>
</feature>
<protein>
    <recommendedName>
        <fullName evidence="9">Carotenoid oxygenase</fullName>
    </recommendedName>
</protein>
<feature type="compositionally biased region" description="Low complexity" evidence="6">
    <location>
        <begin position="110"/>
        <end position="139"/>
    </location>
</feature>
<feature type="region of interest" description="Disordered" evidence="6">
    <location>
        <begin position="713"/>
        <end position="737"/>
    </location>
</feature>
<dbReference type="PANTHER" id="PTHR10543">
    <property type="entry name" value="BETA-CAROTENE DIOXYGENASE"/>
    <property type="match status" value="1"/>
</dbReference>
<evidence type="ECO:0000256" key="6">
    <source>
        <dbReference type="SAM" id="MobiDB-lite"/>
    </source>
</evidence>
<dbReference type="InterPro" id="IPR004294">
    <property type="entry name" value="Carotenoid_Oase"/>
</dbReference>
<dbReference type="GO" id="GO:0046872">
    <property type="term" value="F:metal ion binding"/>
    <property type="evidence" value="ECO:0007669"/>
    <property type="project" value="UniProtKB-KW"/>
</dbReference>
<dbReference type="Pfam" id="PF03055">
    <property type="entry name" value="RPE65"/>
    <property type="match status" value="1"/>
</dbReference>
<comment type="caution">
    <text evidence="7">The sequence shown here is derived from an EMBL/GenBank/DDBJ whole genome shotgun (WGS) entry which is preliminary data.</text>
</comment>
<dbReference type="GO" id="GO:0016121">
    <property type="term" value="P:carotene catabolic process"/>
    <property type="evidence" value="ECO:0007669"/>
    <property type="project" value="TreeGrafter"/>
</dbReference>
<comment type="similarity">
    <text evidence="1">Belongs to the carotenoid oxygenase family.</text>
</comment>
<feature type="binding site" evidence="5">
    <location>
        <position position="244"/>
    </location>
    <ligand>
        <name>Fe cation</name>
        <dbReference type="ChEBI" id="CHEBI:24875"/>
        <note>catalytic</note>
    </ligand>
</feature>
<dbReference type="OMA" id="KTEECWY"/>
<keyword evidence="3" id="KW-0560">Oxidoreductase</keyword>
<dbReference type="Proteomes" id="UP000433876">
    <property type="component" value="Unassembled WGS sequence"/>
</dbReference>
<feature type="region of interest" description="Disordered" evidence="6">
    <location>
        <begin position="1"/>
        <end position="31"/>
    </location>
</feature>
<evidence type="ECO:0008006" key="9">
    <source>
        <dbReference type="Google" id="ProtNLM"/>
    </source>
</evidence>
<dbReference type="AlphaFoldDB" id="A0A8S8ZC24"/>
<accession>A0A8S8ZC24</accession>
<comment type="cofactor">
    <cofactor evidence="5">
        <name>Fe(2+)</name>
        <dbReference type="ChEBI" id="CHEBI:29033"/>
    </cofactor>
    <text evidence="5">Binds 1 Fe(2+) ion per subunit.</text>
</comment>
<keyword evidence="2 5" id="KW-0479">Metal-binding</keyword>
<keyword evidence="4 5" id="KW-0408">Iron</keyword>
<feature type="compositionally biased region" description="Polar residues" evidence="6">
    <location>
        <begin position="1"/>
        <end position="16"/>
    </location>
</feature>
<gene>
    <name evidence="7" type="ORF">SMACR_09280</name>
</gene>
<proteinExistence type="inferred from homology"/>
<feature type="binding site" evidence="5">
    <location>
        <position position="672"/>
    </location>
    <ligand>
        <name>Fe cation</name>
        <dbReference type="ChEBI" id="CHEBI:24875"/>
        <note>catalytic</note>
    </ligand>
</feature>
<feature type="binding site" evidence="5">
    <location>
        <position position="328"/>
    </location>
    <ligand>
        <name>Fe cation</name>
        <dbReference type="ChEBI" id="CHEBI:24875"/>
        <note>catalytic</note>
    </ligand>
</feature>
<feature type="compositionally biased region" description="Low complexity" evidence="6">
    <location>
        <begin position="576"/>
        <end position="601"/>
    </location>
</feature>
<evidence type="ECO:0000256" key="3">
    <source>
        <dbReference type="ARBA" id="ARBA00023002"/>
    </source>
</evidence>